<gene>
    <name evidence="1" type="ORF">PVK06_047121</name>
</gene>
<sequence>MRKCSDEPLCDSYRMPSCKTTRTTNSEVLSNMLDMMAQMIKIMQEISEALPSRKEDMSEACNLDQKNPCIIDDHDENYGEIQPELVTEELEEELDIVEMVSDPTDIVTYITVKVEVIDELTINMELKPIVNGSV</sequence>
<dbReference type="Proteomes" id="UP001358586">
    <property type="component" value="Chromosome 13"/>
</dbReference>
<proteinExistence type="predicted"/>
<name>A0ABR0MED1_GOSAR</name>
<evidence type="ECO:0000313" key="2">
    <source>
        <dbReference type="Proteomes" id="UP001358586"/>
    </source>
</evidence>
<comment type="caution">
    <text evidence="1">The sequence shown here is derived from an EMBL/GenBank/DDBJ whole genome shotgun (WGS) entry which is preliminary data.</text>
</comment>
<evidence type="ECO:0000313" key="1">
    <source>
        <dbReference type="EMBL" id="KAK5770957.1"/>
    </source>
</evidence>
<organism evidence="1 2">
    <name type="scientific">Gossypium arboreum</name>
    <name type="common">Tree cotton</name>
    <name type="synonym">Gossypium nanking</name>
    <dbReference type="NCBI Taxonomy" id="29729"/>
    <lineage>
        <taxon>Eukaryota</taxon>
        <taxon>Viridiplantae</taxon>
        <taxon>Streptophyta</taxon>
        <taxon>Embryophyta</taxon>
        <taxon>Tracheophyta</taxon>
        <taxon>Spermatophyta</taxon>
        <taxon>Magnoliopsida</taxon>
        <taxon>eudicotyledons</taxon>
        <taxon>Gunneridae</taxon>
        <taxon>Pentapetalae</taxon>
        <taxon>rosids</taxon>
        <taxon>malvids</taxon>
        <taxon>Malvales</taxon>
        <taxon>Malvaceae</taxon>
        <taxon>Malvoideae</taxon>
        <taxon>Gossypium</taxon>
    </lineage>
</organism>
<dbReference type="EMBL" id="JARKNE010000013">
    <property type="protein sequence ID" value="KAK5770957.1"/>
    <property type="molecule type" value="Genomic_DNA"/>
</dbReference>
<reference evidence="1 2" key="1">
    <citation type="submission" date="2023-03" db="EMBL/GenBank/DDBJ databases">
        <title>WGS of Gossypium arboreum.</title>
        <authorList>
            <person name="Yu D."/>
        </authorList>
    </citation>
    <scope>NUCLEOTIDE SEQUENCE [LARGE SCALE GENOMIC DNA]</scope>
    <source>
        <tissue evidence="1">Leaf</tissue>
    </source>
</reference>
<protein>
    <submittedName>
        <fullName evidence="1">Uncharacterized protein</fullName>
    </submittedName>
</protein>
<keyword evidence="2" id="KW-1185">Reference proteome</keyword>
<accession>A0ABR0MED1</accession>